<feature type="region of interest" description="Disordered" evidence="17">
    <location>
        <begin position="427"/>
        <end position="472"/>
    </location>
</feature>
<evidence type="ECO:0000256" key="12">
    <source>
        <dbReference type="ARBA" id="ARBA00076940"/>
    </source>
</evidence>
<dbReference type="FunFam" id="3.30.40.10:FF:000136">
    <property type="entry name" value="E3 ubiquitin-protein ligase Topors"/>
    <property type="match status" value="1"/>
</dbReference>
<feature type="region of interest" description="Disordered" evidence="17">
    <location>
        <begin position="312"/>
        <end position="360"/>
    </location>
</feature>
<dbReference type="Ensembl" id="ENSMGAT00000026471.1">
    <property type="protein sequence ID" value="ENSMGAP00000029526.1"/>
    <property type="gene ID" value="ENSMGAG00000018140.1"/>
</dbReference>
<organism evidence="19 20">
    <name type="scientific">Meleagris gallopavo</name>
    <name type="common">Wild turkey</name>
    <dbReference type="NCBI Taxonomy" id="9103"/>
    <lineage>
        <taxon>Eukaryota</taxon>
        <taxon>Metazoa</taxon>
        <taxon>Chordata</taxon>
        <taxon>Craniata</taxon>
        <taxon>Vertebrata</taxon>
        <taxon>Euteleostomi</taxon>
        <taxon>Archelosauria</taxon>
        <taxon>Archosauria</taxon>
        <taxon>Dinosauria</taxon>
        <taxon>Saurischia</taxon>
        <taxon>Theropoda</taxon>
        <taxon>Coelurosauria</taxon>
        <taxon>Aves</taxon>
        <taxon>Neognathae</taxon>
        <taxon>Galloanserae</taxon>
        <taxon>Galliformes</taxon>
        <taxon>Phasianidae</taxon>
        <taxon>Meleagridinae</taxon>
        <taxon>Meleagris</taxon>
    </lineage>
</organism>
<evidence type="ECO:0000256" key="14">
    <source>
        <dbReference type="ARBA" id="ARBA00079184"/>
    </source>
</evidence>
<dbReference type="PROSITE" id="PS50089">
    <property type="entry name" value="ZF_RING_2"/>
    <property type="match status" value="1"/>
</dbReference>
<reference evidence="19" key="2">
    <citation type="submission" date="2025-08" db="UniProtKB">
        <authorList>
            <consortium name="Ensembl"/>
        </authorList>
    </citation>
    <scope>IDENTIFICATION</scope>
</reference>
<feature type="region of interest" description="Disordered" evidence="17">
    <location>
        <begin position="782"/>
        <end position="810"/>
    </location>
</feature>
<evidence type="ECO:0000256" key="13">
    <source>
        <dbReference type="ARBA" id="ARBA00079040"/>
    </source>
</evidence>
<dbReference type="InterPro" id="IPR001841">
    <property type="entry name" value="Znf_RING"/>
</dbReference>
<evidence type="ECO:0000256" key="11">
    <source>
        <dbReference type="ARBA" id="ARBA00076856"/>
    </source>
</evidence>
<feature type="compositionally biased region" description="Polar residues" evidence="17">
    <location>
        <begin position="506"/>
        <end position="515"/>
    </location>
</feature>
<dbReference type="EC" id="2.3.2.27" evidence="2"/>
<evidence type="ECO:0000256" key="1">
    <source>
        <dbReference type="ARBA" id="ARBA00000900"/>
    </source>
</evidence>
<evidence type="ECO:0000256" key="5">
    <source>
        <dbReference type="ARBA" id="ARBA00022771"/>
    </source>
</evidence>
<reference evidence="19" key="3">
    <citation type="submission" date="2025-09" db="UniProtKB">
        <authorList>
            <consortium name="Ensembl"/>
        </authorList>
    </citation>
    <scope>IDENTIFICATION</scope>
</reference>
<dbReference type="GO" id="GO:0032391">
    <property type="term" value="C:photoreceptor connecting cilium"/>
    <property type="evidence" value="ECO:0007669"/>
    <property type="project" value="UniProtKB-ARBA"/>
</dbReference>
<dbReference type="InterPro" id="IPR017907">
    <property type="entry name" value="Znf_RING_CS"/>
</dbReference>
<dbReference type="GeneTree" id="ENSGT00530000064170"/>
<feature type="compositionally biased region" description="Basic residues" evidence="17">
    <location>
        <begin position="785"/>
        <end position="802"/>
    </location>
</feature>
<dbReference type="AlphaFoldDB" id="A0A803YCM9"/>
<dbReference type="CDD" id="cd16574">
    <property type="entry name" value="RING-HC_Topors"/>
    <property type="match status" value="1"/>
</dbReference>
<dbReference type="Pfam" id="PF00097">
    <property type="entry name" value="zf-C3HC4"/>
    <property type="match status" value="1"/>
</dbReference>
<sequence>MGHLNVLMNTTNAAKEFSEDSSFLPKASNKVHQTMPTDASPDSKCPICLDRFDNVAYLDRCLHRFCFRCVQEWSKNKAECPLCKQPFFSIFHTVRAEDDFKEYILRPSENGSFASPDGRRFRYRTTLTRERRTSSYHRGSSSSRRTLSPPDNGILFEGLSSQPVQQRDGEIQQMIRRLASRRQASAEGRSLRQIQEEDMINFRRALYRTGVRVRSIQDGGRYRDISAELVPWLKRELTVLFGAHGSLVNIVQHIIMSNVTRYDLESQAFADDLKPFLLNRTEHFLHEFISFARCPFNLEAYDQHANYDCPAPSYDEGSRSDSSIITISPDEADPQGPEHSSSMSGVGQAPWDDETPGPSYSISEEVRATVASPLEMSESSDEDSARKGTALHPQLQAGIDSSESDSSSDNCVIVGYVKPLAERTPELVELSSDSEESIREEKREDVKKEQSIQGRSWSDSEPSRASSPCSPLCKENASSCRSSLSSKRTLFVLLTVTNCSRKRNTRSPQTYSQNCRDSHGHRSRRDHPSKCQSKKKRSRSRDGSEHRSKRSRRRSRTCDTSLSLKSQRGSLSRESTTSREVSRSRSRSKGHGKRRSRSRDSDYYYRRDNYQSRYQWGYAFYSRKTVGDGSFCRRRTQSKAHYSRQSASPEFRIQSFTERTDPHSQRGLHERHYYYYERCRSRSRSSTRSRTPSGGTDRLKSEKPGGKRKYKTRHLENAVKESTSLEREKDPKKTFSKFHDCCKNEDSLSDNRASNETKHKKKKKKMRSPSVEIVYEGKVTDTMKHAKKKKKKHKRKHRKHHMSNSTHSSPVVITIDSDSSKEPESTECDSSVTWTGTTHLNERECESPSSFLGITGCEDVYRVSKETSGEVKKYSIPTRGRDLDGDVRNAGGELVEETEKADQSLDLADTASGNTETVVSHSQEAQAAPSGQLSSPRTSLLGHPERPPLILRLPKRLVNRSCWFESLEKNM</sequence>
<feature type="compositionally biased region" description="Basic and acidic residues" evidence="17">
    <location>
        <begin position="436"/>
        <end position="450"/>
    </location>
</feature>
<dbReference type="GO" id="GO:0008270">
    <property type="term" value="F:zinc ion binding"/>
    <property type="evidence" value="ECO:0007669"/>
    <property type="project" value="UniProtKB-KW"/>
</dbReference>
<keyword evidence="5 16" id="KW-0863">Zinc-finger</keyword>
<evidence type="ECO:0000256" key="8">
    <source>
        <dbReference type="ARBA" id="ARBA00023015"/>
    </source>
</evidence>
<evidence type="ECO:0000256" key="10">
    <source>
        <dbReference type="ARBA" id="ARBA00071236"/>
    </source>
</evidence>
<keyword evidence="8" id="KW-0805">Transcription regulation</keyword>
<dbReference type="InterPro" id="IPR058746">
    <property type="entry name" value="Znf_RING-type_Topors"/>
</dbReference>
<comment type="catalytic activity">
    <reaction evidence="1">
        <text>S-ubiquitinyl-[E2 ubiquitin-conjugating enzyme]-L-cysteine + [acceptor protein]-L-lysine = [E2 ubiquitin-conjugating enzyme]-L-cysteine + N(6)-ubiquitinyl-[acceptor protein]-L-lysine.</text>
        <dbReference type="EC" id="2.3.2.27"/>
    </reaction>
</comment>
<keyword evidence="7" id="KW-0862">Zinc</keyword>
<feature type="compositionally biased region" description="Polar residues" evidence="17">
    <location>
        <begin position="912"/>
        <end position="938"/>
    </location>
</feature>
<keyword evidence="6" id="KW-0833">Ubl conjugation pathway</keyword>
<dbReference type="InterPro" id="IPR013083">
    <property type="entry name" value="Znf_RING/FYVE/PHD"/>
</dbReference>
<dbReference type="Gene3D" id="3.30.40.10">
    <property type="entry name" value="Zinc/RING finger domain, C3HC4 (zinc finger)"/>
    <property type="match status" value="1"/>
</dbReference>
<evidence type="ECO:0000256" key="6">
    <source>
        <dbReference type="ARBA" id="ARBA00022786"/>
    </source>
</evidence>
<evidence type="ECO:0000256" key="3">
    <source>
        <dbReference type="ARBA" id="ARBA00022679"/>
    </source>
</evidence>
<dbReference type="Proteomes" id="UP000001645">
    <property type="component" value="Chromosome Z"/>
</dbReference>
<feature type="compositionally biased region" description="Basic residues" evidence="17">
    <location>
        <begin position="519"/>
        <end position="539"/>
    </location>
</feature>
<dbReference type="InterPro" id="IPR018957">
    <property type="entry name" value="Znf_C3HC4_RING-type"/>
</dbReference>
<evidence type="ECO:0000259" key="18">
    <source>
        <dbReference type="PROSITE" id="PS50089"/>
    </source>
</evidence>
<keyword evidence="4" id="KW-0479">Metal-binding</keyword>
<feature type="compositionally biased region" description="Low complexity" evidence="17">
    <location>
        <begin position="136"/>
        <end position="145"/>
    </location>
</feature>
<feature type="compositionally biased region" description="Basic residues" evidence="17">
    <location>
        <begin position="584"/>
        <end position="597"/>
    </location>
</feature>
<evidence type="ECO:0000256" key="4">
    <source>
        <dbReference type="ARBA" id="ARBA00022723"/>
    </source>
</evidence>
<feature type="compositionally biased region" description="Polar residues" evidence="17">
    <location>
        <begin position="451"/>
        <end position="469"/>
    </location>
</feature>
<evidence type="ECO:0000256" key="7">
    <source>
        <dbReference type="ARBA" id="ARBA00022833"/>
    </source>
</evidence>
<dbReference type="SUPFAM" id="SSF57850">
    <property type="entry name" value="RING/U-box"/>
    <property type="match status" value="1"/>
</dbReference>
<dbReference type="GO" id="GO:0000209">
    <property type="term" value="P:protein polyubiquitination"/>
    <property type="evidence" value="ECO:0007669"/>
    <property type="project" value="TreeGrafter"/>
</dbReference>
<feature type="region of interest" description="Disordered" evidence="17">
    <location>
        <begin position="503"/>
        <end position="602"/>
    </location>
</feature>
<keyword evidence="9" id="KW-0804">Transcription</keyword>
<feature type="region of interest" description="Disordered" evidence="17">
    <location>
        <begin position="679"/>
        <end position="770"/>
    </location>
</feature>
<dbReference type="GO" id="GO:0006513">
    <property type="term" value="P:protein monoubiquitination"/>
    <property type="evidence" value="ECO:0007669"/>
    <property type="project" value="TreeGrafter"/>
</dbReference>
<name>A0A803YCM9_MELGA</name>
<dbReference type="SMART" id="SM00184">
    <property type="entry name" value="RING"/>
    <property type="match status" value="1"/>
</dbReference>
<accession>A0A803YCM9</accession>
<evidence type="ECO:0000256" key="17">
    <source>
        <dbReference type="SAM" id="MobiDB-lite"/>
    </source>
</evidence>
<evidence type="ECO:0000256" key="15">
    <source>
        <dbReference type="ARBA" id="ARBA00082108"/>
    </source>
</evidence>
<evidence type="ECO:0000256" key="16">
    <source>
        <dbReference type="PROSITE-ProRule" id="PRU00175"/>
    </source>
</evidence>
<keyword evidence="20" id="KW-1185">Reference proteome</keyword>
<feature type="compositionally biased region" description="Basic residues" evidence="17">
    <location>
        <begin position="758"/>
        <end position="767"/>
    </location>
</feature>
<feature type="region of interest" description="Disordered" evidence="17">
    <location>
        <begin position="912"/>
        <end position="946"/>
    </location>
</feature>
<evidence type="ECO:0000256" key="2">
    <source>
        <dbReference type="ARBA" id="ARBA00012483"/>
    </source>
</evidence>
<reference evidence="19 20" key="1">
    <citation type="journal article" date="2010" name="PLoS Biol.">
        <title>Multi-platform next-generation sequencing of the domestic turkey (Meleagris gallopavo): genome assembly and analysis.</title>
        <authorList>
            <person name="Dalloul R.A."/>
            <person name="Long J.A."/>
            <person name="Zimin A.V."/>
            <person name="Aslam L."/>
            <person name="Beal K."/>
            <person name="Blomberg L.A."/>
            <person name="Bouffard P."/>
            <person name="Burt D.W."/>
            <person name="Crasta O."/>
            <person name="Crooijmans R.P."/>
            <person name="Cooper K."/>
            <person name="Coulombe R.A."/>
            <person name="De S."/>
            <person name="Delany M.E."/>
            <person name="Dodgson J.B."/>
            <person name="Dong J.J."/>
            <person name="Evans C."/>
            <person name="Frederickson K.M."/>
            <person name="Flicek P."/>
            <person name="Florea L."/>
            <person name="Folkerts O."/>
            <person name="Groenen M.A."/>
            <person name="Harkins T.T."/>
            <person name="Herrero J."/>
            <person name="Hoffmann S."/>
            <person name="Megens H.J."/>
            <person name="Jiang A."/>
            <person name="de Jong P."/>
            <person name="Kaiser P."/>
            <person name="Kim H."/>
            <person name="Kim K.W."/>
            <person name="Kim S."/>
            <person name="Langenberger D."/>
            <person name="Lee M.K."/>
            <person name="Lee T."/>
            <person name="Mane S."/>
            <person name="Marcais G."/>
            <person name="Marz M."/>
            <person name="McElroy A.P."/>
            <person name="Modise T."/>
            <person name="Nefedov M."/>
            <person name="Notredame C."/>
            <person name="Paton I.R."/>
            <person name="Payne W.S."/>
            <person name="Pertea G."/>
            <person name="Prickett D."/>
            <person name="Puiu D."/>
            <person name="Qioa D."/>
            <person name="Raineri E."/>
            <person name="Ruffier M."/>
            <person name="Salzberg S.L."/>
            <person name="Schatz M.C."/>
            <person name="Scheuring C."/>
            <person name="Schmidt C.J."/>
            <person name="Schroeder S."/>
            <person name="Searle S.M."/>
            <person name="Smith E.J."/>
            <person name="Smith J."/>
            <person name="Sonstegard T.S."/>
            <person name="Stadler P.F."/>
            <person name="Tafer H."/>
            <person name="Tu Z.J."/>
            <person name="Van Tassell C.P."/>
            <person name="Vilella A.J."/>
            <person name="Williams K.P."/>
            <person name="Yorke J.A."/>
            <person name="Zhang L."/>
            <person name="Zhang H.B."/>
            <person name="Zhang X."/>
            <person name="Zhang Y."/>
            <person name="Reed K.M."/>
        </authorList>
    </citation>
    <scope>NUCLEOTIDE SEQUENCE [LARGE SCALE GENOMIC DNA]</scope>
</reference>
<dbReference type="PANTHER" id="PTHR46077:SF1">
    <property type="entry name" value="TOP1 BINDING ARGININE_SERINE RICH PROTEIN, E3 UBIQUITIN LIGASE"/>
    <property type="match status" value="1"/>
</dbReference>
<dbReference type="GO" id="GO:0008630">
    <property type="term" value="P:intrinsic apoptotic signaling pathway in response to DNA damage"/>
    <property type="evidence" value="ECO:0007669"/>
    <property type="project" value="UniProtKB-ARBA"/>
</dbReference>
<protein>
    <recommendedName>
        <fullName evidence="10">E3 ubiquitin-protein ligase Topors</fullName>
        <ecNumber evidence="2">2.3.2.27</ecNumber>
    </recommendedName>
    <alternativeName>
        <fullName evidence="11">RING-type E3 ubiquitin transferase Topors</fullName>
    </alternativeName>
    <alternativeName>
        <fullName evidence="13">SUMO1-protein E3 ligase Topors</fullName>
    </alternativeName>
    <alternativeName>
        <fullName evidence="12">Topoisomerase I-binding RING finger protein</fullName>
    </alternativeName>
    <alternativeName>
        <fullName evidence="14">Topoisomerase I-binding arginine/serine-rich protein</fullName>
    </alternativeName>
    <alternativeName>
        <fullName evidence="15">Tumor suppressor p53-binding protein 3</fullName>
    </alternativeName>
</protein>
<feature type="domain" description="RING-type" evidence="18">
    <location>
        <begin position="45"/>
        <end position="84"/>
    </location>
</feature>
<dbReference type="InterPro" id="IPR058745">
    <property type="entry name" value="PWI_Topors"/>
</dbReference>
<evidence type="ECO:0000313" key="20">
    <source>
        <dbReference type="Proteomes" id="UP000001645"/>
    </source>
</evidence>
<dbReference type="Pfam" id="PF26084">
    <property type="entry name" value="PWI_Topors"/>
    <property type="match status" value="1"/>
</dbReference>
<evidence type="ECO:0000256" key="9">
    <source>
        <dbReference type="ARBA" id="ARBA00023163"/>
    </source>
</evidence>
<keyword evidence="3" id="KW-0808">Transferase</keyword>
<evidence type="ECO:0000313" key="19">
    <source>
        <dbReference type="Ensembl" id="ENSMGAP00000029526.1"/>
    </source>
</evidence>
<dbReference type="GO" id="GO:0061630">
    <property type="term" value="F:ubiquitin protein ligase activity"/>
    <property type="evidence" value="ECO:0007669"/>
    <property type="project" value="UniProtKB-EC"/>
</dbReference>
<proteinExistence type="predicted"/>
<feature type="compositionally biased region" description="Basic and acidic residues" evidence="17">
    <location>
        <begin position="713"/>
        <end position="746"/>
    </location>
</feature>
<feature type="compositionally biased region" description="Polar residues" evidence="17">
    <location>
        <begin position="558"/>
        <end position="567"/>
    </location>
</feature>
<feature type="region of interest" description="Disordered" evidence="17">
    <location>
        <begin position="129"/>
        <end position="151"/>
    </location>
</feature>
<dbReference type="PROSITE" id="PS00518">
    <property type="entry name" value="ZF_RING_1"/>
    <property type="match status" value="1"/>
</dbReference>
<dbReference type="PANTHER" id="PTHR46077">
    <property type="entry name" value="E3 UBIQUITIN-PROTEIN LIGASE TOPORS"/>
    <property type="match status" value="1"/>
</dbReference>